<name>A0ABT0YS71_9BURK</name>
<proteinExistence type="predicted"/>
<dbReference type="Proteomes" id="UP001165541">
    <property type="component" value="Unassembled WGS sequence"/>
</dbReference>
<evidence type="ECO:0000256" key="1">
    <source>
        <dbReference type="SAM" id="MobiDB-lite"/>
    </source>
</evidence>
<dbReference type="EMBL" id="JAMKFE010000012">
    <property type="protein sequence ID" value="MCM5681478.1"/>
    <property type="molecule type" value="Genomic_DNA"/>
</dbReference>
<reference evidence="2" key="1">
    <citation type="submission" date="2022-05" db="EMBL/GenBank/DDBJ databases">
        <title>Schlegelella sp. nov., isolated from mangrove soil.</title>
        <authorList>
            <person name="Liu Y."/>
            <person name="Ge X."/>
            <person name="Liu W."/>
        </authorList>
    </citation>
    <scope>NUCLEOTIDE SEQUENCE</scope>
    <source>
        <strain evidence="2">S2-27</strain>
    </source>
</reference>
<keyword evidence="3" id="KW-1185">Reference proteome</keyword>
<comment type="caution">
    <text evidence="2">The sequence shown here is derived from an EMBL/GenBank/DDBJ whole genome shotgun (WGS) entry which is preliminary data.</text>
</comment>
<accession>A0ABT0YS71</accession>
<dbReference type="RefSeq" id="WP_251779959.1">
    <property type="nucleotide sequence ID" value="NZ_JAMKFE010000012.1"/>
</dbReference>
<sequence length="356" mass="36696">MTDASSRIEGAASVHDATRLANQRLLEMLAERMDGSPERSGAGNALDQLRKNINDNLQAAASKAAGSAQTDPGAAATDPTTLPTAAKAGGKGSNDGILVQLDPVLQQAALLLQQAGDATRQQAAPALLDRLASGGAQMLTAGDDGTYAGSGFMPGSHPWLQLPESFSARSTLPDVMAKGDADGSLNQSGGDGSSSTRQRTETTRALADGVATGAVHTGPIGAAAARSIALEFHLTLPQAAGVVAGALHVGADRAAARRYDAGRRRAPQSSARRQRFLDFALLQQLDPETPQAACTFAAHELRNELAGLLPLLRRARTAEEAVQMLLRHLDGDEAPADVEQARTAQAILGQLGTPGS</sequence>
<feature type="region of interest" description="Disordered" evidence="1">
    <location>
        <begin position="60"/>
        <end position="91"/>
    </location>
</feature>
<feature type="region of interest" description="Disordered" evidence="1">
    <location>
        <begin position="174"/>
        <end position="203"/>
    </location>
</feature>
<evidence type="ECO:0000313" key="3">
    <source>
        <dbReference type="Proteomes" id="UP001165541"/>
    </source>
</evidence>
<organism evidence="2 3">
    <name type="scientific">Caldimonas mangrovi</name>
    <dbReference type="NCBI Taxonomy" id="2944811"/>
    <lineage>
        <taxon>Bacteria</taxon>
        <taxon>Pseudomonadati</taxon>
        <taxon>Pseudomonadota</taxon>
        <taxon>Betaproteobacteria</taxon>
        <taxon>Burkholderiales</taxon>
        <taxon>Sphaerotilaceae</taxon>
        <taxon>Caldimonas</taxon>
    </lineage>
</organism>
<feature type="compositionally biased region" description="Low complexity" evidence="1">
    <location>
        <begin position="60"/>
        <end position="88"/>
    </location>
</feature>
<evidence type="ECO:0008006" key="4">
    <source>
        <dbReference type="Google" id="ProtNLM"/>
    </source>
</evidence>
<protein>
    <recommendedName>
        <fullName evidence="4">DUF222 domain-containing protein</fullName>
    </recommendedName>
</protein>
<evidence type="ECO:0000313" key="2">
    <source>
        <dbReference type="EMBL" id="MCM5681478.1"/>
    </source>
</evidence>
<gene>
    <name evidence="2" type="ORF">M8A51_18275</name>
</gene>